<keyword evidence="3" id="KW-1185">Reference proteome</keyword>
<dbReference type="CDD" id="cd06087">
    <property type="entry name" value="KOW_RPS4"/>
    <property type="match status" value="1"/>
</dbReference>
<sequence>MLVIGVIRNFRAAVSPISDIDVLLWNRGRVGVLKNREKRKGSFETVHIQDALGHEFATRLGNVYTIGKGTKPWVSLPKGKGIKLSIIEEAKKRLTAQSAVTA</sequence>
<proteinExistence type="predicted"/>
<evidence type="ECO:0000313" key="3">
    <source>
        <dbReference type="Proteomes" id="UP001642360"/>
    </source>
</evidence>
<accession>A0ABC8UPZ1</accession>
<gene>
    <name evidence="2" type="ORF">ILEXP_LOCUS53372</name>
</gene>
<evidence type="ECO:0000259" key="1">
    <source>
        <dbReference type="Pfam" id="PF16121"/>
    </source>
</evidence>
<dbReference type="PANTHER" id="PTHR11581">
    <property type="entry name" value="30S/40S RIBOSOMAL PROTEIN S4"/>
    <property type="match status" value="1"/>
</dbReference>
<organism evidence="2 3">
    <name type="scientific">Ilex paraguariensis</name>
    <name type="common">yerba mate</name>
    <dbReference type="NCBI Taxonomy" id="185542"/>
    <lineage>
        <taxon>Eukaryota</taxon>
        <taxon>Viridiplantae</taxon>
        <taxon>Streptophyta</taxon>
        <taxon>Embryophyta</taxon>
        <taxon>Tracheophyta</taxon>
        <taxon>Spermatophyta</taxon>
        <taxon>Magnoliopsida</taxon>
        <taxon>eudicotyledons</taxon>
        <taxon>Gunneridae</taxon>
        <taxon>Pentapetalae</taxon>
        <taxon>asterids</taxon>
        <taxon>campanulids</taxon>
        <taxon>Aquifoliales</taxon>
        <taxon>Aquifoliaceae</taxon>
        <taxon>Ilex</taxon>
    </lineage>
</organism>
<dbReference type="Proteomes" id="UP001642360">
    <property type="component" value="Unassembled WGS sequence"/>
</dbReference>
<reference evidence="2 3" key="1">
    <citation type="submission" date="2024-02" db="EMBL/GenBank/DDBJ databases">
        <authorList>
            <person name="Vignale AGUSTIN F."/>
            <person name="Sosa J E."/>
            <person name="Modenutti C."/>
        </authorList>
    </citation>
    <scope>NUCLEOTIDE SEQUENCE [LARGE SCALE GENOMIC DNA]</scope>
</reference>
<name>A0ABC8UPZ1_9AQUA</name>
<feature type="domain" description="Small ribosomal subunit protein eS4 C-terminal" evidence="1">
    <location>
        <begin position="50"/>
        <end position="96"/>
    </location>
</feature>
<dbReference type="FunFam" id="2.30.30.30:FF:000005">
    <property type="entry name" value="40S ribosomal protein S4"/>
    <property type="match status" value="1"/>
</dbReference>
<dbReference type="EMBL" id="CAUOFW020008514">
    <property type="protein sequence ID" value="CAK9183133.1"/>
    <property type="molecule type" value="Genomic_DNA"/>
</dbReference>
<protein>
    <recommendedName>
        <fullName evidence="1">Small ribosomal subunit protein eS4 C-terminal domain-containing protein</fullName>
    </recommendedName>
</protein>
<dbReference type="Gene3D" id="2.30.30.30">
    <property type="match status" value="1"/>
</dbReference>
<dbReference type="InterPro" id="IPR000876">
    <property type="entry name" value="Ribosomal_eS4"/>
</dbReference>
<dbReference type="AlphaFoldDB" id="A0ABC8UPZ1"/>
<dbReference type="PANTHER" id="PTHR11581:SF0">
    <property type="entry name" value="SMALL RIBOSOMAL SUBUNIT PROTEIN ES4"/>
    <property type="match status" value="1"/>
</dbReference>
<dbReference type="InterPro" id="IPR041982">
    <property type="entry name" value="Ribosomal_eS4_KOW"/>
</dbReference>
<evidence type="ECO:0000313" key="2">
    <source>
        <dbReference type="EMBL" id="CAK9183133.1"/>
    </source>
</evidence>
<dbReference type="InterPro" id="IPR032277">
    <property type="entry name" value="Ribosomal_eS4_C"/>
</dbReference>
<dbReference type="Pfam" id="PF16121">
    <property type="entry name" value="40S_S4_C"/>
    <property type="match status" value="1"/>
</dbReference>
<dbReference type="InterPro" id="IPR014722">
    <property type="entry name" value="Rib_uL2_dom2"/>
</dbReference>
<comment type="caution">
    <text evidence="2">The sequence shown here is derived from an EMBL/GenBank/DDBJ whole genome shotgun (WGS) entry which is preliminary data.</text>
</comment>